<dbReference type="InterPro" id="IPR039689">
    <property type="entry name" value="CD72"/>
</dbReference>
<comment type="caution">
    <text evidence="4">The sequence shown here is derived from an EMBL/GenBank/DDBJ whole genome shotgun (WGS) entry which is preliminary data.</text>
</comment>
<feature type="transmembrane region" description="Helical" evidence="2">
    <location>
        <begin position="71"/>
        <end position="94"/>
    </location>
</feature>
<dbReference type="GO" id="GO:0005886">
    <property type="term" value="C:plasma membrane"/>
    <property type="evidence" value="ECO:0007669"/>
    <property type="project" value="InterPro"/>
</dbReference>
<gene>
    <name evidence="4" type="primary">Cd72</name>
    <name evidence="4" type="ORF">NOTPEN_R09636</name>
</gene>
<dbReference type="PROSITE" id="PS50041">
    <property type="entry name" value="C_TYPE_LECTIN_2"/>
    <property type="match status" value="1"/>
</dbReference>
<reference evidence="4 5" key="1">
    <citation type="submission" date="2019-09" db="EMBL/GenBank/DDBJ databases">
        <title>Bird 10,000 Genomes (B10K) Project - Family phase.</title>
        <authorList>
            <person name="Zhang G."/>
        </authorList>
    </citation>
    <scope>NUCLEOTIDE SEQUENCE [LARGE SCALE GENOMIC DNA]</scope>
    <source>
        <strain evidence="4">B10K-MSB-04</strain>
    </source>
</reference>
<feature type="non-terminal residue" evidence="4">
    <location>
        <position position="1"/>
    </location>
</feature>
<dbReference type="PANTHER" id="PTHR15028:SF6">
    <property type="entry name" value="B-CELL DIFFERENTIATION ANTIGEN CD72"/>
    <property type="match status" value="1"/>
</dbReference>
<evidence type="ECO:0000256" key="1">
    <source>
        <dbReference type="SAM" id="MobiDB-lite"/>
    </source>
</evidence>
<feature type="region of interest" description="Disordered" evidence="1">
    <location>
        <begin position="34"/>
        <end position="62"/>
    </location>
</feature>
<evidence type="ECO:0000313" key="5">
    <source>
        <dbReference type="Proteomes" id="UP000538817"/>
    </source>
</evidence>
<sequence length="342" mass="38172">MAQSGVYADLRFAKVSTGRSMACQALEAALGMDEAESPYENTPPGQAPAGQDEQGAQPSPGPWRRLRSIPVGLLAACLLLLATAIALGACYWQVTRRLQEASRAHAAERGRLSQQTSVREQRLEQMDVELARAREELQRAWLEANSSQLEAQSLDVELDRTMGVLGKMEKELQDLKGKLNASESTVSSLRSCSNIDCCPSGWVLYRGKCLFISSEKKTWEDSRTECDTKISQLLITKSWSRWTVPNFLKNSDTPYWIGLYKSSYPWFEYGYGLEEEDLSEEGGTDAWIWTDGSLYERSWQWKSNGSCAIISHGSIKPAQCDGDNDVHFWICEKAPGPSSPFM</sequence>
<dbReference type="SUPFAM" id="SSF56436">
    <property type="entry name" value="C-type lectin-like"/>
    <property type="match status" value="1"/>
</dbReference>
<evidence type="ECO:0000259" key="3">
    <source>
        <dbReference type="PROSITE" id="PS50041"/>
    </source>
</evidence>
<dbReference type="InterPro" id="IPR016186">
    <property type="entry name" value="C-type_lectin-like/link_sf"/>
</dbReference>
<dbReference type="Gene3D" id="3.10.100.10">
    <property type="entry name" value="Mannose-Binding Protein A, subunit A"/>
    <property type="match status" value="1"/>
</dbReference>
<keyword evidence="2" id="KW-0812">Transmembrane</keyword>
<keyword evidence="2" id="KW-0472">Membrane</keyword>
<evidence type="ECO:0000256" key="2">
    <source>
        <dbReference type="SAM" id="Phobius"/>
    </source>
</evidence>
<dbReference type="Pfam" id="PF00059">
    <property type="entry name" value="Lectin_C"/>
    <property type="match status" value="1"/>
</dbReference>
<organism evidence="4 5">
    <name type="scientific">Nothoprocta pentlandii</name>
    <dbReference type="NCBI Taxonomy" id="2585814"/>
    <lineage>
        <taxon>Eukaryota</taxon>
        <taxon>Metazoa</taxon>
        <taxon>Chordata</taxon>
        <taxon>Craniata</taxon>
        <taxon>Vertebrata</taxon>
        <taxon>Euteleostomi</taxon>
        <taxon>Archelosauria</taxon>
        <taxon>Archosauria</taxon>
        <taxon>Dinosauria</taxon>
        <taxon>Saurischia</taxon>
        <taxon>Theropoda</taxon>
        <taxon>Coelurosauria</taxon>
        <taxon>Aves</taxon>
        <taxon>Palaeognathae</taxon>
        <taxon>Tinamiformes</taxon>
        <taxon>Tinamidae</taxon>
        <taxon>Nothoprocta</taxon>
    </lineage>
</organism>
<dbReference type="InterPro" id="IPR001304">
    <property type="entry name" value="C-type_lectin-like"/>
</dbReference>
<name>A0A7K7AC29_9AVES</name>
<proteinExistence type="predicted"/>
<dbReference type="PANTHER" id="PTHR15028">
    <property type="entry name" value="CD72-RELATED"/>
    <property type="match status" value="1"/>
</dbReference>
<keyword evidence="2" id="KW-1133">Transmembrane helix</keyword>
<dbReference type="InterPro" id="IPR016187">
    <property type="entry name" value="CTDL_fold"/>
</dbReference>
<feature type="domain" description="C-type lectin" evidence="3">
    <location>
        <begin position="205"/>
        <end position="321"/>
    </location>
</feature>
<dbReference type="Proteomes" id="UP000538817">
    <property type="component" value="Unassembled WGS sequence"/>
</dbReference>
<accession>A0A7K7AC29</accession>
<keyword evidence="5" id="KW-1185">Reference proteome</keyword>
<feature type="non-terminal residue" evidence="4">
    <location>
        <position position="342"/>
    </location>
</feature>
<evidence type="ECO:0000313" key="4">
    <source>
        <dbReference type="EMBL" id="NWX93750.1"/>
    </source>
</evidence>
<protein>
    <submittedName>
        <fullName evidence="4">CD72 protein</fullName>
    </submittedName>
</protein>
<dbReference type="EMBL" id="VZSG01001589">
    <property type="protein sequence ID" value="NWX93750.1"/>
    <property type="molecule type" value="Genomic_DNA"/>
</dbReference>
<dbReference type="GO" id="GO:0004888">
    <property type="term" value="F:transmembrane signaling receptor activity"/>
    <property type="evidence" value="ECO:0007669"/>
    <property type="project" value="InterPro"/>
</dbReference>
<dbReference type="SMART" id="SM00034">
    <property type="entry name" value="CLECT"/>
    <property type="match status" value="1"/>
</dbReference>
<dbReference type="AlphaFoldDB" id="A0A7K7AC29"/>